<reference evidence="8 9" key="1">
    <citation type="journal article" date="2017" name="Int. J. Syst. Evol. Microbiol.">
        <title>Bacillus notoginsengisoli sp. nov., a novel bacterium isolated from the rhizosphere of Panax notoginseng.</title>
        <authorList>
            <person name="Zhang M.Y."/>
            <person name="Cheng J."/>
            <person name="Cai Y."/>
            <person name="Zhang T.Y."/>
            <person name="Wu Y.Y."/>
            <person name="Manikprabhu D."/>
            <person name="Li W.J."/>
            <person name="Zhang Y.X."/>
        </authorList>
    </citation>
    <scope>NUCLEOTIDE SEQUENCE [LARGE SCALE GENOMIC DNA]</scope>
    <source>
        <strain evidence="8 9">JCM 30743</strain>
    </source>
</reference>
<dbReference type="GO" id="GO:0005524">
    <property type="term" value="F:ATP binding"/>
    <property type="evidence" value="ECO:0007669"/>
    <property type="project" value="UniProtKB-KW"/>
</dbReference>
<protein>
    <recommendedName>
        <fullName evidence="6">PhoH-like protein</fullName>
    </recommendedName>
</protein>
<dbReference type="EMBL" id="QWEG01000005">
    <property type="protein sequence ID" value="RHW41020.1"/>
    <property type="molecule type" value="Genomic_DNA"/>
</dbReference>
<evidence type="ECO:0000256" key="2">
    <source>
        <dbReference type="ARBA" id="ARBA00010393"/>
    </source>
</evidence>
<sequence length="319" mass="34972">MAENPKIIQIQLENPNEAVTLFGNSDANLKILEQELRVSIISRGELVNVAGPSDYAELAASVMEKLAYVIRKGISIGPRDVLYAIDLARKGTLEYFENLFEEEIAKNAKGKSIRPKTIGQGYYINAIKKHDMVFGIGPAGTGKTYLAVVMAVAALKNGSVNKIILTRPAVEAGESLGFLPGDLKEKVDPYLRPLYDALHDVLGMEHTVRLIERGTIEIAPLAYMRGRTLDEAFVILDEAQNTTHAQMKMFLTRLGFGSKMIVTGDKTQIDLPKGAKSGLVAAEEILQNVKGLSFVHLEQSDVVRHPLVGRIIEAYGKIE</sequence>
<dbReference type="InterPro" id="IPR051451">
    <property type="entry name" value="PhoH2-like"/>
</dbReference>
<evidence type="ECO:0000256" key="1">
    <source>
        <dbReference type="ARBA" id="ARBA00004496"/>
    </source>
</evidence>
<dbReference type="Pfam" id="PF02562">
    <property type="entry name" value="PhoH"/>
    <property type="match status" value="1"/>
</dbReference>
<keyword evidence="4" id="KW-0547">Nucleotide-binding</keyword>
<comment type="caution">
    <text evidence="8">The sequence shown here is derived from an EMBL/GenBank/DDBJ whole genome shotgun (WGS) entry which is preliminary data.</text>
</comment>
<dbReference type="AlphaFoldDB" id="A0A417YUR7"/>
<dbReference type="PANTHER" id="PTHR30473:SF1">
    <property type="entry name" value="PHOH-LIKE PROTEIN"/>
    <property type="match status" value="1"/>
</dbReference>
<evidence type="ECO:0000256" key="4">
    <source>
        <dbReference type="ARBA" id="ARBA00022741"/>
    </source>
</evidence>
<dbReference type="InterPro" id="IPR027417">
    <property type="entry name" value="P-loop_NTPase"/>
</dbReference>
<evidence type="ECO:0000256" key="5">
    <source>
        <dbReference type="ARBA" id="ARBA00022840"/>
    </source>
</evidence>
<proteinExistence type="inferred from homology"/>
<dbReference type="PANTHER" id="PTHR30473">
    <property type="entry name" value="PROTEIN PHOH"/>
    <property type="match status" value="1"/>
</dbReference>
<dbReference type="InterPro" id="IPR003714">
    <property type="entry name" value="PhoH"/>
</dbReference>
<comment type="similarity">
    <text evidence="2">Belongs to the PhoH family.</text>
</comment>
<keyword evidence="5" id="KW-0067">ATP-binding</keyword>
<organism evidence="8 9">
    <name type="scientific">Neobacillus notoginsengisoli</name>
    <dbReference type="NCBI Taxonomy" id="1578198"/>
    <lineage>
        <taxon>Bacteria</taxon>
        <taxon>Bacillati</taxon>
        <taxon>Bacillota</taxon>
        <taxon>Bacilli</taxon>
        <taxon>Bacillales</taxon>
        <taxon>Bacillaceae</taxon>
        <taxon>Neobacillus</taxon>
    </lineage>
</organism>
<comment type="subcellular location">
    <subcellularLocation>
        <location evidence="1">Cytoplasm</location>
    </subcellularLocation>
</comment>
<dbReference type="Gene3D" id="3.40.50.300">
    <property type="entry name" value="P-loop containing nucleotide triphosphate hydrolases"/>
    <property type="match status" value="1"/>
</dbReference>
<keyword evidence="9" id="KW-1185">Reference proteome</keyword>
<dbReference type="Proteomes" id="UP000284416">
    <property type="component" value="Unassembled WGS sequence"/>
</dbReference>
<feature type="domain" description="PhoH-like protein" evidence="7">
    <location>
        <begin position="113"/>
        <end position="315"/>
    </location>
</feature>
<accession>A0A417YUR7</accession>
<dbReference type="SUPFAM" id="SSF52540">
    <property type="entry name" value="P-loop containing nucleoside triphosphate hydrolases"/>
    <property type="match status" value="1"/>
</dbReference>
<dbReference type="GO" id="GO:0005829">
    <property type="term" value="C:cytosol"/>
    <property type="evidence" value="ECO:0007669"/>
    <property type="project" value="TreeGrafter"/>
</dbReference>
<dbReference type="RefSeq" id="WP_118920394.1">
    <property type="nucleotide sequence ID" value="NZ_QWEG01000005.1"/>
</dbReference>
<dbReference type="OrthoDB" id="9773137at2"/>
<name>A0A417YUR7_9BACI</name>
<evidence type="ECO:0000256" key="6">
    <source>
        <dbReference type="ARBA" id="ARBA00039970"/>
    </source>
</evidence>
<dbReference type="FunFam" id="3.40.50.300:FF:000013">
    <property type="entry name" value="PhoH family ATPase"/>
    <property type="match status" value="1"/>
</dbReference>
<evidence type="ECO:0000256" key="3">
    <source>
        <dbReference type="ARBA" id="ARBA00022490"/>
    </source>
</evidence>
<gene>
    <name evidence="8" type="ORF">D1B31_08715</name>
</gene>
<evidence type="ECO:0000313" key="9">
    <source>
        <dbReference type="Proteomes" id="UP000284416"/>
    </source>
</evidence>
<evidence type="ECO:0000259" key="7">
    <source>
        <dbReference type="Pfam" id="PF02562"/>
    </source>
</evidence>
<keyword evidence="3" id="KW-0963">Cytoplasm</keyword>
<evidence type="ECO:0000313" key="8">
    <source>
        <dbReference type="EMBL" id="RHW41020.1"/>
    </source>
</evidence>